<evidence type="ECO:0000313" key="2">
    <source>
        <dbReference type="Proteomes" id="UP000032304"/>
    </source>
</evidence>
<sequence>MRKVSLQRNFGETLKRNLSFHVGFSLPIQQCKNRALQRNQSKRQHKFSCDGSFRSFNFDQEKKPFG</sequence>
<evidence type="ECO:0000313" key="1">
    <source>
        <dbReference type="EMBL" id="KJB24611.1"/>
    </source>
</evidence>
<gene>
    <name evidence="1" type="ORF">B456_004G153800</name>
</gene>
<keyword evidence="2" id="KW-1185">Reference proteome</keyword>
<proteinExistence type="predicted"/>
<protein>
    <submittedName>
        <fullName evidence="1">Uncharacterized protein</fullName>
    </submittedName>
</protein>
<accession>A0A0D2R597</accession>
<reference evidence="1 2" key="1">
    <citation type="journal article" date="2012" name="Nature">
        <title>Repeated polyploidization of Gossypium genomes and the evolution of spinnable cotton fibres.</title>
        <authorList>
            <person name="Paterson A.H."/>
            <person name="Wendel J.F."/>
            <person name="Gundlach H."/>
            <person name="Guo H."/>
            <person name="Jenkins J."/>
            <person name="Jin D."/>
            <person name="Llewellyn D."/>
            <person name="Showmaker K.C."/>
            <person name="Shu S."/>
            <person name="Udall J."/>
            <person name="Yoo M.J."/>
            <person name="Byers R."/>
            <person name="Chen W."/>
            <person name="Doron-Faigenboim A."/>
            <person name="Duke M.V."/>
            <person name="Gong L."/>
            <person name="Grimwood J."/>
            <person name="Grover C."/>
            <person name="Grupp K."/>
            <person name="Hu G."/>
            <person name="Lee T.H."/>
            <person name="Li J."/>
            <person name="Lin L."/>
            <person name="Liu T."/>
            <person name="Marler B.S."/>
            <person name="Page J.T."/>
            <person name="Roberts A.W."/>
            <person name="Romanel E."/>
            <person name="Sanders W.S."/>
            <person name="Szadkowski E."/>
            <person name="Tan X."/>
            <person name="Tang H."/>
            <person name="Xu C."/>
            <person name="Wang J."/>
            <person name="Wang Z."/>
            <person name="Zhang D."/>
            <person name="Zhang L."/>
            <person name="Ashrafi H."/>
            <person name="Bedon F."/>
            <person name="Bowers J.E."/>
            <person name="Brubaker C.L."/>
            <person name="Chee P.W."/>
            <person name="Das S."/>
            <person name="Gingle A.R."/>
            <person name="Haigler C.H."/>
            <person name="Harker D."/>
            <person name="Hoffmann L.V."/>
            <person name="Hovav R."/>
            <person name="Jones D.C."/>
            <person name="Lemke C."/>
            <person name="Mansoor S."/>
            <person name="ur Rahman M."/>
            <person name="Rainville L.N."/>
            <person name="Rambani A."/>
            <person name="Reddy U.K."/>
            <person name="Rong J.K."/>
            <person name="Saranga Y."/>
            <person name="Scheffler B.E."/>
            <person name="Scheffler J.A."/>
            <person name="Stelly D.M."/>
            <person name="Triplett B.A."/>
            <person name="Van Deynze A."/>
            <person name="Vaslin M.F."/>
            <person name="Waghmare V.N."/>
            <person name="Walford S.A."/>
            <person name="Wright R.J."/>
            <person name="Zaki E.A."/>
            <person name="Zhang T."/>
            <person name="Dennis E.S."/>
            <person name="Mayer K.F."/>
            <person name="Peterson D.G."/>
            <person name="Rokhsar D.S."/>
            <person name="Wang X."/>
            <person name="Schmutz J."/>
        </authorList>
    </citation>
    <scope>NUCLEOTIDE SEQUENCE [LARGE SCALE GENOMIC DNA]</scope>
</reference>
<dbReference type="Proteomes" id="UP000032304">
    <property type="component" value="Chromosome 4"/>
</dbReference>
<dbReference type="Gramene" id="KJB24611">
    <property type="protein sequence ID" value="KJB24611"/>
    <property type="gene ID" value="B456_004G153800"/>
</dbReference>
<name>A0A0D2R597_GOSRA</name>
<organism evidence="1 2">
    <name type="scientific">Gossypium raimondii</name>
    <name type="common">Peruvian cotton</name>
    <name type="synonym">Gossypium klotzschianum subsp. raimondii</name>
    <dbReference type="NCBI Taxonomy" id="29730"/>
    <lineage>
        <taxon>Eukaryota</taxon>
        <taxon>Viridiplantae</taxon>
        <taxon>Streptophyta</taxon>
        <taxon>Embryophyta</taxon>
        <taxon>Tracheophyta</taxon>
        <taxon>Spermatophyta</taxon>
        <taxon>Magnoliopsida</taxon>
        <taxon>eudicotyledons</taxon>
        <taxon>Gunneridae</taxon>
        <taxon>Pentapetalae</taxon>
        <taxon>rosids</taxon>
        <taxon>malvids</taxon>
        <taxon>Malvales</taxon>
        <taxon>Malvaceae</taxon>
        <taxon>Malvoideae</taxon>
        <taxon>Gossypium</taxon>
    </lineage>
</organism>
<dbReference type="EMBL" id="CM001743">
    <property type="protein sequence ID" value="KJB24611.1"/>
    <property type="molecule type" value="Genomic_DNA"/>
</dbReference>
<dbReference type="AlphaFoldDB" id="A0A0D2R597"/>